<organism evidence="2 3">
    <name type="scientific">Pyrobaculum aerophilum</name>
    <dbReference type="NCBI Taxonomy" id="13773"/>
    <lineage>
        <taxon>Archaea</taxon>
        <taxon>Thermoproteota</taxon>
        <taxon>Thermoprotei</taxon>
        <taxon>Thermoproteales</taxon>
        <taxon>Thermoproteaceae</taxon>
        <taxon>Pyrobaculum</taxon>
    </lineage>
</organism>
<dbReference type="AlphaFoldDB" id="A0A371R0W6"/>
<dbReference type="Proteomes" id="UP000257123">
    <property type="component" value="Unassembled WGS sequence"/>
</dbReference>
<dbReference type="OrthoDB" id="26159at2157"/>
<dbReference type="RefSeq" id="WP_116420776.1">
    <property type="nucleotide sequence ID" value="NZ_NMUE01000009.1"/>
</dbReference>
<reference evidence="3 4" key="1">
    <citation type="submission" date="2017-07" db="EMBL/GenBank/DDBJ databases">
        <title>Draft genome sequence of aerobic hyperthermophilic archaea, Pyrobaculum aerophilum YKB31 and YKB32.</title>
        <authorList>
            <person name="Mochizuki T."/>
            <person name="Berliner A.J."/>
            <person name="Yoshida-Takashima Y."/>
            <person name="Takaki Y."/>
            <person name="Nunoura T."/>
            <person name="Takai K."/>
        </authorList>
    </citation>
    <scope>NUCLEOTIDE SEQUENCE [LARGE SCALE GENOMIC DNA]</scope>
    <source>
        <strain evidence="1 4">YKB31</strain>
        <strain evidence="2 3">YKB32</strain>
    </source>
</reference>
<protein>
    <submittedName>
        <fullName evidence="2">Uncharacterized protein</fullName>
    </submittedName>
</protein>
<sequence>MNFYDFLWEAVRRPALIIEYAKEVGLKPPPPPEDFYDRLEYVARISVLLLEAERGDDQFWGRRCAEAKRFYLEVAADLKEVGRNLPSFTQC</sequence>
<gene>
    <name evidence="1" type="ORF">CGL51_04040</name>
    <name evidence="2" type="ORF">CGL52_09980</name>
</gene>
<dbReference type="EMBL" id="NMUF01000031">
    <property type="protein sequence ID" value="RFA97113.1"/>
    <property type="molecule type" value="Genomic_DNA"/>
</dbReference>
<comment type="caution">
    <text evidence="2">The sequence shown here is derived from an EMBL/GenBank/DDBJ whole genome shotgun (WGS) entry which is preliminary data.</text>
</comment>
<evidence type="ECO:0000313" key="3">
    <source>
        <dbReference type="Proteomes" id="UP000256877"/>
    </source>
</evidence>
<evidence type="ECO:0000313" key="1">
    <source>
        <dbReference type="EMBL" id="RFA96857.1"/>
    </source>
</evidence>
<proteinExistence type="predicted"/>
<dbReference type="EMBL" id="NMUE01000009">
    <property type="protein sequence ID" value="RFA96857.1"/>
    <property type="molecule type" value="Genomic_DNA"/>
</dbReference>
<evidence type="ECO:0000313" key="4">
    <source>
        <dbReference type="Proteomes" id="UP000257123"/>
    </source>
</evidence>
<dbReference type="Proteomes" id="UP000256877">
    <property type="component" value="Unassembled WGS sequence"/>
</dbReference>
<evidence type="ECO:0000313" key="2">
    <source>
        <dbReference type="EMBL" id="RFA97113.1"/>
    </source>
</evidence>
<accession>A0A371R0W6</accession>
<name>A0A371R0W6_9CREN</name>